<dbReference type="STRING" id="1081103.A0A0B2X0I8"/>
<dbReference type="HOGENOM" id="CLU_015256_5_1_1"/>
<reference evidence="1 2" key="1">
    <citation type="journal article" date="2014" name="Proc. Natl. Acad. Sci. U.S.A.">
        <title>Trajectory and genomic determinants of fungal-pathogen speciation and host adaptation.</title>
        <authorList>
            <person name="Hu X."/>
            <person name="Xiao G."/>
            <person name="Zheng P."/>
            <person name="Shang Y."/>
            <person name="Su Y."/>
            <person name="Zhang X."/>
            <person name="Liu X."/>
            <person name="Zhan S."/>
            <person name="St Leger R.J."/>
            <person name="Wang C."/>
        </authorList>
    </citation>
    <scope>NUCLEOTIDE SEQUENCE [LARGE SCALE GENOMIC DNA]</scope>
    <source>
        <strain evidence="1 2">ARSEF 1941</strain>
    </source>
</reference>
<proteinExistence type="predicted"/>
<dbReference type="OrthoDB" id="2316594at2759"/>
<organism evidence="1 2">
    <name type="scientific">Metarhizium album (strain ARSEF 1941)</name>
    <dbReference type="NCBI Taxonomy" id="1081103"/>
    <lineage>
        <taxon>Eukaryota</taxon>
        <taxon>Fungi</taxon>
        <taxon>Dikarya</taxon>
        <taxon>Ascomycota</taxon>
        <taxon>Pezizomycotina</taxon>
        <taxon>Sordariomycetes</taxon>
        <taxon>Hypocreomycetidae</taxon>
        <taxon>Hypocreales</taxon>
        <taxon>Clavicipitaceae</taxon>
        <taxon>Metarhizium</taxon>
    </lineage>
</organism>
<dbReference type="Gene3D" id="3.40.50.300">
    <property type="entry name" value="P-loop containing nucleotide triphosphate hydrolases"/>
    <property type="match status" value="1"/>
</dbReference>
<dbReference type="Proteomes" id="UP000030816">
    <property type="component" value="Unassembled WGS sequence"/>
</dbReference>
<comment type="caution">
    <text evidence="1">The sequence shown here is derived from an EMBL/GenBank/DDBJ whole genome shotgun (WGS) entry which is preliminary data.</text>
</comment>
<gene>
    <name evidence="1" type="ORF">MAM_03057</name>
</gene>
<dbReference type="AlphaFoldDB" id="A0A0B2X0I8"/>
<accession>A0A0B2X0I8</accession>
<dbReference type="RefSeq" id="XP_040680425.1">
    <property type="nucleotide sequence ID" value="XM_040821856.1"/>
</dbReference>
<dbReference type="InterPro" id="IPR027417">
    <property type="entry name" value="P-loop_NTPase"/>
</dbReference>
<name>A0A0B2X0I8_METAS</name>
<evidence type="ECO:0000313" key="2">
    <source>
        <dbReference type="Proteomes" id="UP000030816"/>
    </source>
</evidence>
<sequence>MTLSNTLKNTTFQDTADTCGSNQTPSFPLHLDGGFLTGQVDILDAGARKPGSPDNMDGTEPCSSLKKQIALIQAATKSLEDREISGTPVFTELVRQHGNSTSSSGEEVFTQYGLLGGDVAKLRGAEDREAVPDAQGDPRVFYNIRAPSSVFICGSQGSGKSHTLSCLLENCLIPTEANTLPRPLTGIVFHYDPFFSDNRGQRCEAASISSHAGVKVRVLCPPTNVQQIKRLYETLPNVEVQELRISQRDLNTKRMLDLMAVSSIQEGTMPLYLHIVTRILRDLRIEQQKNGGFFNYRAFRRAIAAEGLTPGQSAPLKQRLDTLESFMAREDVAESKIPCRGSCDPWGDKSHLCLDELENTASAWEPKAGQLTIVDLSCPCVTAESACSLFNICLSLFLEQHSSDMGRVIALDEAHKYMTESAESQSLTESLVSTIRLQRHLGARIVIATQEPTISPTLLDLCTVTIVHRFTSPSWLESLRKHLAGASLSEKKTKAGEDESGGSSAASLAGLLGRIISLRQGEALMFCPSAIVGVRKAKQDDTINGLADDLATWSLGQDPPVSHVDPGSGLIHLGQGVMKIRVRERITEDGGRSIMAA</sequence>
<keyword evidence="2" id="KW-1185">Reference proteome</keyword>
<dbReference type="EMBL" id="AZHE01000005">
    <property type="protein sequence ID" value="KHN99359.1"/>
    <property type="molecule type" value="Genomic_DNA"/>
</dbReference>
<evidence type="ECO:0000313" key="1">
    <source>
        <dbReference type="EMBL" id="KHN99359.1"/>
    </source>
</evidence>
<dbReference type="GeneID" id="63737512"/>
<dbReference type="SUPFAM" id="SSF52540">
    <property type="entry name" value="P-loop containing nucleoside triphosphate hydrolases"/>
    <property type="match status" value="1"/>
</dbReference>
<evidence type="ECO:0008006" key="3">
    <source>
        <dbReference type="Google" id="ProtNLM"/>
    </source>
</evidence>
<protein>
    <recommendedName>
        <fullName evidence="3">P-loop containing nucleoside triphosphate hydrolase</fullName>
    </recommendedName>
</protein>